<keyword evidence="12" id="KW-0396">Initiation factor</keyword>
<dbReference type="Pfam" id="PF02268">
    <property type="entry name" value="TFIIA_gamma_N"/>
    <property type="match status" value="1"/>
</dbReference>
<keyword evidence="4 8" id="KW-0805">Transcription regulation</keyword>
<sequence>MPYELYRRSTLGLTLADALDDMIQSEQLTPHLAMRVLSQFDRSMMENLDRKIRSRCVLKGYLNMYRSCDDVWTFVLSNASVRVDEEPIAADRIKIVACNSKRPNLDPAGLGVTSGFKKHQR</sequence>
<dbReference type="InterPro" id="IPR015871">
    <property type="entry name" value="TFIIA_gsu_C"/>
</dbReference>
<dbReference type="GO" id="GO:0003743">
    <property type="term" value="F:translation initiation factor activity"/>
    <property type="evidence" value="ECO:0007669"/>
    <property type="project" value="UniProtKB-KW"/>
</dbReference>
<keyword evidence="5 8" id="KW-0804">Transcription</keyword>
<dbReference type="PANTHER" id="PTHR10966">
    <property type="entry name" value="TRANSCRIPTION INITIATION FACTOR IIA SUBUNIT 2"/>
    <property type="match status" value="1"/>
</dbReference>
<comment type="caution">
    <text evidence="12">The sequence shown here is derived from an EMBL/GenBank/DDBJ whole genome shotgun (WGS) entry which is preliminary data.</text>
</comment>
<evidence type="ECO:0000256" key="1">
    <source>
        <dbReference type="ARBA" id="ARBA00004123"/>
    </source>
</evidence>
<dbReference type="GO" id="GO:0006367">
    <property type="term" value="P:transcription initiation at RNA polymerase II promoter"/>
    <property type="evidence" value="ECO:0007669"/>
    <property type="project" value="InterPro"/>
</dbReference>
<dbReference type="CDD" id="cd10145">
    <property type="entry name" value="TFIIA_gamma_N"/>
    <property type="match status" value="1"/>
</dbReference>
<accession>A0A098VN57</accession>
<comment type="subcellular location">
    <subcellularLocation>
        <location evidence="1 8">Nucleus</location>
    </subcellularLocation>
</comment>
<evidence type="ECO:0000256" key="6">
    <source>
        <dbReference type="ARBA" id="ARBA00023242"/>
    </source>
</evidence>
<protein>
    <recommendedName>
        <fullName evidence="3 8">Transcription initiation factor IIA subunit 2</fullName>
    </recommendedName>
</protein>
<evidence type="ECO:0000256" key="5">
    <source>
        <dbReference type="ARBA" id="ARBA00023163"/>
    </source>
</evidence>
<proteinExistence type="inferred from homology"/>
<evidence type="ECO:0000313" key="13">
    <source>
        <dbReference type="Proteomes" id="UP000029725"/>
    </source>
</evidence>
<evidence type="ECO:0000259" key="10">
    <source>
        <dbReference type="Pfam" id="PF02268"/>
    </source>
</evidence>
<dbReference type="Pfam" id="PF02751">
    <property type="entry name" value="TFIIA_gamma_C"/>
    <property type="match status" value="1"/>
</dbReference>
<dbReference type="InterPro" id="IPR009083">
    <property type="entry name" value="TFIIA_a-hlx"/>
</dbReference>
<feature type="region of interest" description="Disordered" evidence="9">
    <location>
        <begin position="101"/>
        <end position="121"/>
    </location>
</feature>
<evidence type="ECO:0000313" key="12">
    <source>
        <dbReference type="EMBL" id="KGG50239.1"/>
    </source>
</evidence>
<comment type="similarity">
    <text evidence="2 8">Belongs to the TFIIA subunit 2 family.</text>
</comment>
<dbReference type="SUPFAM" id="SSF47396">
    <property type="entry name" value="Transcription factor IIA (TFIIA), alpha-helical domain"/>
    <property type="match status" value="1"/>
</dbReference>
<organism evidence="12 13">
    <name type="scientific">Mitosporidium daphniae</name>
    <dbReference type="NCBI Taxonomy" id="1485682"/>
    <lineage>
        <taxon>Eukaryota</taxon>
        <taxon>Fungi</taxon>
        <taxon>Fungi incertae sedis</taxon>
        <taxon>Microsporidia</taxon>
        <taxon>Mitosporidium</taxon>
    </lineage>
</organism>
<keyword evidence="12" id="KW-0648">Protein biosynthesis</keyword>
<keyword evidence="13" id="KW-1185">Reference proteome</keyword>
<dbReference type="SUPFAM" id="SSF50784">
    <property type="entry name" value="Transcription factor IIA (TFIIA), beta-barrel domain"/>
    <property type="match status" value="1"/>
</dbReference>
<evidence type="ECO:0000256" key="2">
    <source>
        <dbReference type="ARBA" id="ARBA00007675"/>
    </source>
</evidence>
<dbReference type="OrthoDB" id="586585at2759"/>
<evidence type="ECO:0000256" key="8">
    <source>
        <dbReference type="PIRNR" id="PIRNR009415"/>
    </source>
</evidence>
<keyword evidence="6 8" id="KW-0539">Nucleus</keyword>
<dbReference type="InterPro" id="IPR003194">
    <property type="entry name" value="TFIIA_gsu"/>
</dbReference>
<name>A0A098VN57_9MICR</name>
<evidence type="ECO:0000256" key="4">
    <source>
        <dbReference type="ARBA" id="ARBA00023015"/>
    </source>
</evidence>
<dbReference type="GO" id="GO:0005672">
    <property type="term" value="C:transcription factor TFIIA complex"/>
    <property type="evidence" value="ECO:0007669"/>
    <property type="project" value="InterPro"/>
</dbReference>
<dbReference type="GeneID" id="25260846"/>
<dbReference type="PIRSF" id="PIRSF009415">
    <property type="entry name" value="Hum_TFIIA_gamma"/>
    <property type="match status" value="1"/>
</dbReference>
<dbReference type="Gene3D" id="1.10.287.190">
    <property type="entry name" value="Transcription factor IIA gamma subunit, alpha-helical domain"/>
    <property type="match status" value="1"/>
</dbReference>
<evidence type="ECO:0000256" key="7">
    <source>
        <dbReference type="ARBA" id="ARBA00024733"/>
    </source>
</evidence>
<dbReference type="AlphaFoldDB" id="A0A098VN57"/>
<evidence type="ECO:0000256" key="9">
    <source>
        <dbReference type="SAM" id="MobiDB-lite"/>
    </source>
</evidence>
<dbReference type="InterPro" id="IPR015872">
    <property type="entry name" value="TFIIA_gsu_N"/>
</dbReference>
<dbReference type="HOGENOM" id="CLU_112964_3_1_1"/>
<reference evidence="12 13" key="1">
    <citation type="submission" date="2014-04" db="EMBL/GenBank/DDBJ databases">
        <title>A new species of microsporidia sheds light on the evolution of extreme parasitism.</title>
        <authorList>
            <person name="Haag K.L."/>
            <person name="James T.Y."/>
            <person name="Larsson R."/>
            <person name="Schaer T.M."/>
            <person name="Refardt D."/>
            <person name="Pombert J.-F."/>
            <person name="Ebert D."/>
        </authorList>
    </citation>
    <scope>NUCLEOTIDE SEQUENCE [LARGE SCALE GENOMIC DNA]</scope>
    <source>
        <strain evidence="12 13">UGP3</strain>
        <tissue evidence="12">Spores</tissue>
    </source>
</reference>
<feature type="domain" description="Transcription initiation factor IIA gamma subunit C-terminal" evidence="11">
    <location>
        <begin position="59"/>
        <end position="100"/>
    </location>
</feature>
<dbReference type="Gene3D" id="2.30.18.10">
    <property type="entry name" value="Transcription factor IIA (TFIIA), beta-barrel domain"/>
    <property type="match status" value="1"/>
</dbReference>
<dbReference type="Proteomes" id="UP000029725">
    <property type="component" value="Unassembled WGS sequence"/>
</dbReference>
<feature type="domain" description="Transcription initiation factor IIA gamma subunit N-terminal" evidence="10">
    <location>
        <begin position="3"/>
        <end position="48"/>
    </location>
</feature>
<dbReference type="CDD" id="cd10014">
    <property type="entry name" value="TFIIA_gamma_C"/>
    <property type="match status" value="1"/>
</dbReference>
<evidence type="ECO:0000256" key="3">
    <source>
        <dbReference type="ARBA" id="ARBA00019928"/>
    </source>
</evidence>
<gene>
    <name evidence="12" type="ORF">DI09_7p180</name>
</gene>
<dbReference type="VEuPathDB" id="MicrosporidiaDB:DI09_7p180"/>
<comment type="function">
    <text evidence="7">TFIIA is a component of the transcription machinery of RNA polymerase II and plays an important role in transcriptional activation. TFIIA in a complex with TBP mediates transcriptional activity.</text>
</comment>
<evidence type="ECO:0000259" key="11">
    <source>
        <dbReference type="Pfam" id="PF02751"/>
    </source>
</evidence>
<dbReference type="RefSeq" id="XP_013236666.1">
    <property type="nucleotide sequence ID" value="XM_013381212.1"/>
</dbReference>
<dbReference type="EMBL" id="JMKJ01000590">
    <property type="protein sequence ID" value="KGG50239.1"/>
    <property type="molecule type" value="Genomic_DNA"/>
</dbReference>
<dbReference type="InterPro" id="IPR009088">
    <property type="entry name" value="TFIIA_b-brl"/>
</dbReference>
<dbReference type="FunFam" id="1.10.287.190:FF:000001">
    <property type="entry name" value="Transcription initiation factor IIA subunit 2"/>
    <property type="match status" value="1"/>
</dbReference>